<protein>
    <submittedName>
        <fullName evidence="2">Uncharacterized protein</fullName>
    </submittedName>
</protein>
<name>A0AAQ3NS94_VIGMU</name>
<accession>A0AAQ3NS94</accession>
<proteinExistence type="predicted"/>
<dbReference type="Proteomes" id="UP001374535">
    <property type="component" value="Chromosome 4"/>
</dbReference>
<gene>
    <name evidence="2" type="ORF">V8G54_012069</name>
</gene>
<evidence type="ECO:0000313" key="2">
    <source>
        <dbReference type="EMBL" id="WVZ14503.1"/>
    </source>
</evidence>
<feature type="compositionally biased region" description="Acidic residues" evidence="1">
    <location>
        <begin position="182"/>
        <end position="199"/>
    </location>
</feature>
<reference evidence="2 3" key="1">
    <citation type="journal article" date="2023" name="Life. Sci Alliance">
        <title>Evolutionary insights into 3D genome organization and epigenetic landscape of Vigna mungo.</title>
        <authorList>
            <person name="Junaid A."/>
            <person name="Singh B."/>
            <person name="Bhatia S."/>
        </authorList>
    </citation>
    <scope>NUCLEOTIDE SEQUENCE [LARGE SCALE GENOMIC DNA]</scope>
    <source>
        <strain evidence="2">Urdbean</strain>
    </source>
</reference>
<feature type="region of interest" description="Disordered" evidence="1">
    <location>
        <begin position="180"/>
        <end position="205"/>
    </location>
</feature>
<evidence type="ECO:0000313" key="3">
    <source>
        <dbReference type="Proteomes" id="UP001374535"/>
    </source>
</evidence>
<organism evidence="2 3">
    <name type="scientific">Vigna mungo</name>
    <name type="common">Black gram</name>
    <name type="synonym">Phaseolus mungo</name>
    <dbReference type="NCBI Taxonomy" id="3915"/>
    <lineage>
        <taxon>Eukaryota</taxon>
        <taxon>Viridiplantae</taxon>
        <taxon>Streptophyta</taxon>
        <taxon>Embryophyta</taxon>
        <taxon>Tracheophyta</taxon>
        <taxon>Spermatophyta</taxon>
        <taxon>Magnoliopsida</taxon>
        <taxon>eudicotyledons</taxon>
        <taxon>Gunneridae</taxon>
        <taxon>Pentapetalae</taxon>
        <taxon>rosids</taxon>
        <taxon>fabids</taxon>
        <taxon>Fabales</taxon>
        <taxon>Fabaceae</taxon>
        <taxon>Papilionoideae</taxon>
        <taxon>50 kb inversion clade</taxon>
        <taxon>NPAAA clade</taxon>
        <taxon>indigoferoid/millettioid clade</taxon>
        <taxon>Phaseoleae</taxon>
        <taxon>Vigna</taxon>
    </lineage>
</organism>
<sequence>MVAYVLAWLLLPRRFLRERMTTKDVFLLNAIKTIIPTNWVMVLKDHMIDVRVNHAHNLPYGVFIELSKWAGSKFFGSLINESGWVGSLSDQPMIGRAGLPVLTALGIHQQGSDEQTVVTSLASPPISDEDHFAFIPQTDFEKYVAEQYRKTSKRILRVEKTLFKLENKVDVLNKKGINSDFTIEDSNDSDDESTDEDSMEMFGLE</sequence>
<keyword evidence="3" id="KW-1185">Reference proteome</keyword>
<dbReference type="EMBL" id="CP144697">
    <property type="protein sequence ID" value="WVZ14503.1"/>
    <property type="molecule type" value="Genomic_DNA"/>
</dbReference>
<evidence type="ECO:0000256" key="1">
    <source>
        <dbReference type="SAM" id="MobiDB-lite"/>
    </source>
</evidence>
<dbReference type="AlphaFoldDB" id="A0AAQ3NS94"/>